<proteinExistence type="predicted"/>
<feature type="transmembrane region" description="Helical" evidence="6">
    <location>
        <begin position="155"/>
        <end position="177"/>
    </location>
</feature>
<accession>A0A366K865</accession>
<dbReference type="CDD" id="cd17324">
    <property type="entry name" value="MFS_NepI_like"/>
    <property type="match status" value="1"/>
</dbReference>
<comment type="subcellular location">
    <subcellularLocation>
        <location evidence="1">Cell membrane</location>
        <topology evidence="1">Multi-pass membrane protein</topology>
    </subcellularLocation>
</comment>
<keyword evidence="2" id="KW-1003">Cell membrane</keyword>
<organism evidence="8 9">
    <name type="scientific">Bifidobacterium aemilianum</name>
    <dbReference type="NCBI Taxonomy" id="2493120"/>
    <lineage>
        <taxon>Bacteria</taxon>
        <taxon>Bacillati</taxon>
        <taxon>Actinomycetota</taxon>
        <taxon>Actinomycetes</taxon>
        <taxon>Bifidobacteriales</taxon>
        <taxon>Bifidobacteriaceae</taxon>
        <taxon>Bifidobacterium</taxon>
    </lineage>
</organism>
<dbReference type="Pfam" id="PF07690">
    <property type="entry name" value="MFS_1"/>
    <property type="match status" value="1"/>
</dbReference>
<keyword evidence="3 6" id="KW-0812">Transmembrane</keyword>
<gene>
    <name evidence="8" type="ORF">CRD60_05770</name>
</gene>
<sequence>MKKSLIALAAGAFVLGAAEFVMMGILPQTATSLGVSIPQAGNFISAYAIGVCVGTLILVFGRKISPKNLVLIFMVLALVGNLASALSPTAALLTMSRFVAGLPHGAFFGTATLIAKRVAAPGREARAVSVMVAGQTVSNMLGVPAGSFLAEHLSWRLAFALLAAGAGLAIALSLAWIPDIEPVPDVGLRGQFHFLRKPGPWMVLAAVFLGNTGIFSWWSYVSPWLITVGGYQPSTVPWLMMLAGFGMVTGGLISGRVSDHWKHATTAALGQAIACLDLLLIFLVPGSRLSTALLTFTVAFGLFFINTPQQLLMANAGQGGGELIGGATVQVAFNFGNAVGSVVGGSMLNASGMNYHFTGLGGLPFGLMAVILLALYAVREEPKRKAIDRMIEVKV</sequence>
<dbReference type="SUPFAM" id="SSF103473">
    <property type="entry name" value="MFS general substrate transporter"/>
    <property type="match status" value="1"/>
</dbReference>
<evidence type="ECO:0000256" key="6">
    <source>
        <dbReference type="SAM" id="Phobius"/>
    </source>
</evidence>
<dbReference type="OrthoDB" id="9814237at2"/>
<dbReference type="InterPro" id="IPR020846">
    <property type="entry name" value="MFS_dom"/>
</dbReference>
<dbReference type="InterPro" id="IPR036259">
    <property type="entry name" value="MFS_trans_sf"/>
</dbReference>
<evidence type="ECO:0000313" key="8">
    <source>
        <dbReference type="EMBL" id="RBP97507.1"/>
    </source>
</evidence>
<dbReference type="AlphaFoldDB" id="A0A366K865"/>
<evidence type="ECO:0000256" key="5">
    <source>
        <dbReference type="ARBA" id="ARBA00023136"/>
    </source>
</evidence>
<feature type="transmembrane region" description="Helical" evidence="6">
    <location>
        <begin position="68"/>
        <end position="86"/>
    </location>
</feature>
<dbReference type="InterPro" id="IPR011701">
    <property type="entry name" value="MFS"/>
</dbReference>
<dbReference type="EMBL" id="PDCG01000005">
    <property type="protein sequence ID" value="RBP97507.1"/>
    <property type="molecule type" value="Genomic_DNA"/>
</dbReference>
<comment type="caution">
    <text evidence="8">The sequence shown here is derived from an EMBL/GenBank/DDBJ whole genome shotgun (WGS) entry which is preliminary data.</text>
</comment>
<evidence type="ECO:0000313" key="9">
    <source>
        <dbReference type="Proteomes" id="UP000252530"/>
    </source>
</evidence>
<dbReference type="Gene3D" id="1.20.1250.20">
    <property type="entry name" value="MFS general substrate transporter like domains"/>
    <property type="match status" value="1"/>
</dbReference>
<dbReference type="PANTHER" id="PTHR43124">
    <property type="entry name" value="PURINE EFFLUX PUMP PBUE"/>
    <property type="match status" value="1"/>
</dbReference>
<evidence type="ECO:0000256" key="2">
    <source>
        <dbReference type="ARBA" id="ARBA00022475"/>
    </source>
</evidence>
<dbReference type="GO" id="GO:0022857">
    <property type="term" value="F:transmembrane transporter activity"/>
    <property type="evidence" value="ECO:0007669"/>
    <property type="project" value="InterPro"/>
</dbReference>
<feature type="domain" description="Major facilitator superfamily (MFS) profile" evidence="7">
    <location>
        <begin position="4"/>
        <end position="384"/>
    </location>
</feature>
<dbReference type="PROSITE" id="PS50850">
    <property type="entry name" value="MFS"/>
    <property type="match status" value="1"/>
</dbReference>
<protein>
    <submittedName>
        <fullName evidence="8">MFS transporter</fullName>
    </submittedName>
</protein>
<feature type="transmembrane region" description="Helical" evidence="6">
    <location>
        <begin position="278"/>
        <end position="305"/>
    </location>
</feature>
<dbReference type="RefSeq" id="WP_113860353.1">
    <property type="nucleotide sequence ID" value="NZ_PDCG01000005.1"/>
</dbReference>
<dbReference type="Proteomes" id="UP000252530">
    <property type="component" value="Unassembled WGS sequence"/>
</dbReference>
<name>A0A366K865_9BIFI</name>
<feature type="transmembrane region" description="Helical" evidence="6">
    <location>
        <begin position="355"/>
        <end position="378"/>
    </location>
</feature>
<evidence type="ECO:0000256" key="4">
    <source>
        <dbReference type="ARBA" id="ARBA00022989"/>
    </source>
</evidence>
<feature type="transmembrane region" description="Helical" evidence="6">
    <location>
        <begin position="44"/>
        <end position="61"/>
    </location>
</feature>
<dbReference type="PANTHER" id="PTHR43124:SF6">
    <property type="entry name" value="TRANSPORTER ARAJ-RELATED"/>
    <property type="match status" value="1"/>
</dbReference>
<keyword evidence="9" id="KW-1185">Reference proteome</keyword>
<evidence type="ECO:0000259" key="7">
    <source>
        <dbReference type="PROSITE" id="PS50850"/>
    </source>
</evidence>
<evidence type="ECO:0000256" key="1">
    <source>
        <dbReference type="ARBA" id="ARBA00004651"/>
    </source>
</evidence>
<dbReference type="InterPro" id="IPR050189">
    <property type="entry name" value="MFS_Efflux_Transporters"/>
</dbReference>
<keyword evidence="5 6" id="KW-0472">Membrane</keyword>
<reference evidence="8 9" key="1">
    <citation type="submission" date="2017-10" db="EMBL/GenBank/DDBJ databases">
        <title>Bifidobacterium xylocopum sp. nov. and Bifidobacterium aemilianum sp. nov., from the carpenter bee (Xylocopa violacea) digestive tract.</title>
        <authorList>
            <person name="Alberoni D."/>
            <person name="Baffoni L."/>
            <person name="Di Gioia D."/>
            <person name="Gaggia F."/>
            <person name="Biavati B."/>
        </authorList>
    </citation>
    <scope>NUCLEOTIDE SEQUENCE [LARGE SCALE GENOMIC DNA]</scope>
    <source>
        <strain evidence="8 9">XV10</strain>
    </source>
</reference>
<keyword evidence="4 6" id="KW-1133">Transmembrane helix</keyword>
<evidence type="ECO:0000256" key="3">
    <source>
        <dbReference type="ARBA" id="ARBA00022692"/>
    </source>
</evidence>
<feature type="transmembrane region" description="Helical" evidence="6">
    <location>
        <begin position="238"/>
        <end position="257"/>
    </location>
</feature>
<dbReference type="GO" id="GO:0005886">
    <property type="term" value="C:plasma membrane"/>
    <property type="evidence" value="ECO:0007669"/>
    <property type="project" value="UniProtKB-SubCell"/>
</dbReference>
<feature type="transmembrane region" description="Helical" evidence="6">
    <location>
        <begin position="198"/>
        <end position="218"/>
    </location>
</feature>